<dbReference type="KEGG" id="halt:IM660_06980"/>
<reference evidence="2 3" key="1">
    <citation type="submission" date="2020-10" db="EMBL/GenBank/DDBJ databases">
        <title>Haloactinobacterium sp. RN3S43, a bacterium isolated from saline soil.</title>
        <authorList>
            <person name="Sun J.-Q."/>
        </authorList>
    </citation>
    <scope>NUCLEOTIDE SEQUENCE [LARGE SCALE GENOMIC DNA]</scope>
    <source>
        <strain evidence="2 3">RN3S43</strain>
    </source>
</reference>
<dbReference type="RefSeq" id="WP_193498630.1">
    <property type="nucleotide sequence ID" value="NZ_CP063169.1"/>
</dbReference>
<evidence type="ECO:0000313" key="3">
    <source>
        <dbReference type="Proteomes" id="UP000593758"/>
    </source>
</evidence>
<keyword evidence="3" id="KW-1185">Reference proteome</keyword>
<dbReference type="Proteomes" id="UP000593758">
    <property type="component" value="Chromosome"/>
</dbReference>
<feature type="domain" description="Rhodanese" evidence="1">
    <location>
        <begin position="37"/>
        <end position="126"/>
    </location>
</feature>
<protein>
    <recommendedName>
        <fullName evidence="1">Rhodanese domain-containing protein</fullName>
    </recommendedName>
</protein>
<gene>
    <name evidence="2" type="ORF">IM660_06980</name>
</gene>
<dbReference type="InterPro" id="IPR001763">
    <property type="entry name" value="Rhodanese-like_dom"/>
</dbReference>
<name>A0A7M1SZ06_9MICO</name>
<dbReference type="Gene3D" id="3.40.250.10">
    <property type="entry name" value="Rhodanese-like domain"/>
    <property type="match status" value="1"/>
</dbReference>
<evidence type="ECO:0000313" key="2">
    <source>
        <dbReference type="EMBL" id="QOR71982.1"/>
    </source>
</evidence>
<evidence type="ECO:0000259" key="1">
    <source>
        <dbReference type="PROSITE" id="PS50206"/>
    </source>
</evidence>
<proteinExistence type="predicted"/>
<organism evidence="2 3">
    <name type="scientific">Ruania alkalisoli</name>
    <dbReference type="NCBI Taxonomy" id="2779775"/>
    <lineage>
        <taxon>Bacteria</taxon>
        <taxon>Bacillati</taxon>
        <taxon>Actinomycetota</taxon>
        <taxon>Actinomycetes</taxon>
        <taxon>Micrococcales</taxon>
        <taxon>Ruaniaceae</taxon>
        <taxon>Ruania</taxon>
    </lineage>
</organism>
<dbReference type="AlphaFoldDB" id="A0A7M1SZ06"/>
<accession>A0A7M1SZ06</accession>
<dbReference type="EMBL" id="CP063169">
    <property type="protein sequence ID" value="QOR71982.1"/>
    <property type="molecule type" value="Genomic_DNA"/>
</dbReference>
<sequence>MAVTTGTTWDAVLSARPAPPEPGSAAISVRAAYQAALYERALLVDLRDQHANGEVPPDLAAAVLAPQELLGHLLNSTDPRPVILLSDDGQLAQETAEALAELELARVSYAVGGFLGWLRAGLPARN</sequence>
<dbReference type="InterPro" id="IPR036873">
    <property type="entry name" value="Rhodanese-like_dom_sf"/>
</dbReference>
<dbReference type="SUPFAM" id="SSF52821">
    <property type="entry name" value="Rhodanese/Cell cycle control phosphatase"/>
    <property type="match status" value="1"/>
</dbReference>
<dbReference type="PROSITE" id="PS50206">
    <property type="entry name" value="RHODANESE_3"/>
    <property type="match status" value="1"/>
</dbReference>